<dbReference type="HOGENOM" id="CLU_1023750_0_0_1"/>
<organism evidence="2 3">
    <name type="scientific">Tuber melanosporum (strain Mel28)</name>
    <name type="common">Perigord black truffle</name>
    <dbReference type="NCBI Taxonomy" id="656061"/>
    <lineage>
        <taxon>Eukaryota</taxon>
        <taxon>Fungi</taxon>
        <taxon>Dikarya</taxon>
        <taxon>Ascomycota</taxon>
        <taxon>Pezizomycotina</taxon>
        <taxon>Pezizomycetes</taxon>
        <taxon>Pezizales</taxon>
        <taxon>Tuberaceae</taxon>
        <taxon>Tuber</taxon>
    </lineage>
</organism>
<feature type="compositionally biased region" description="Polar residues" evidence="1">
    <location>
        <begin position="41"/>
        <end position="53"/>
    </location>
</feature>
<accession>D5G8L8</accession>
<dbReference type="GeneID" id="9186229"/>
<evidence type="ECO:0000313" key="3">
    <source>
        <dbReference type="Proteomes" id="UP000006911"/>
    </source>
</evidence>
<gene>
    <name evidence="2" type="ORF">GSTUM_00003003001</name>
</gene>
<dbReference type="KEGG" id="tml:GSTUM_00003003001"/>
<proteinExistence type="predicted"/>
<dbReference type="Proteomes" id="UP000006911">
    <property type="component" value="Unassembled WGS sequence"/>
</dbReference>
<feature type="region of interest" description="Disordered" evidence="1">
    <location>
        <begin position="131"/>
        <end position="160"/>
    </location>
</feature>
<reference evidence="2 3" key="1">
    <citation type="journal article" date="2010" name="Nature">
        <title>Perigord black truffle genome uncovers evolutionary origins and mechanisms of symbiosis.</title>
        <authorList>
            <person name="Martin F."/>
            <person name="Kohler A."/>
            <person name="Murat C."/>
            <person name="Balestrini R."/>
            <person name="Coutinho P.M."/>
            <person name="Jaillon O."/>
            <person name="Montanini B."/>
            <person name="Morin E."/>
            <person name="Noel B."/>
            <person name="Percudani R."/>
            <person name="Porcel B."/>
            <person name="Rubini A."/>
            <person name="Amicucci A."/>
            <person name="Amselem J."/>
            <person name="Anthouard V."/>
            <person name="Arcioni S."/>
            <person name="Artiguenave F."/>
            <person name="Aury J.M."/>
            <person name="Ballario P."/>
            <person name="Bolchi A."/>
            <person name="Brenna A."/>
            <person name="Brun A."/>
            <person name="Buee M."/>
            <person name="Cantarel B."/>
            <person name="Chevalier G."/>
            <person name="Couloux A."/>
            <person name="Da Silva C."/>
            <person name="Denoeud F."/>
            <person name="Duplessis S."/>
            <person name="Ghignone S."/>
            <person name="Hilselberger B."/>
            <person name="Iotti M."/>
            <person name="Marcais B."/>
            <person name="Mello A."/>
            <person name="Miranda M."/>
            <person name="Pacioni G."/>
            <person name="Quesneville H."/>
            <person name="Riccioni C."/>
            <person name="Ruotolo R."/>
            <person name="Splivallo R."/>
            <person name="Stocchi V."/>
            <person name="Tisserant E."/>
            <person name="Viscomi A.R."/>
            <person name="Zambonelli A."/>
            <person name="Zampieri E."/>
            <person name="Henrissat B."/>
            <person name="Lebrun M.H."/>
            <person name="Paolocci F."/>
            <person name="Bonfante P."/>
            <person name="Ottonello S."/>
            <person name="Wincker P."/>
        </authorList>
    </citation>
    <scope>NUCLEOTIDE SEQUENCE [LARGE SCALE GENOMIC DNA]</scope>
    <source>
        <strain evidence="2 3">Mel28</strain>
    </source>
</reference>
<dbReference type="eggNOG" id="KOG0581">
    <property type="taxonomic scope" value="Eukaryota"/>
</dbReference>
<sequence length="272" mass="27605">MSSPLEEDPETPSSPDPFGDSASIFTTTSPPPSQPHRTIPSLRSISDSKTIPHSPNPLAPLNAARRPGPSQVPFASKSGTGGLPKDVQAKLQAFQASRRGAPPAAMGGGAPTLQTGVPQVVGPAMSPIGAPFSPAGGMTGTPGGRPAAPQSWTSAPAIAGRMGPPKMSLMERRRMQGFPGGLPPAPGAVPPGPLGGGSPITNGGTGATPTDGVQGSLFDKYSEYVDAKTGSLKFAGKAVLHSKGVDFSSGSSFRAIMEQCTKLNPRPRAERE</sequence>
<name>D5G8L8_TUBMM</name>
<protein>
    <submittedName>
        <fullName evidence="2">(Perigord truffle) hypothetical protein</fullName>
    </submittedName>
</protein>
<evidence type="ECO:0000256" key="1">
    <source>
        <dbReference type="SAM" id="MobiDB-lite"/>
    </source>
</evidence>
<keyword evidence="3" id="KW-1185">Reference proteome</keyword>
<dbReference type="AlphaFoldDB" id="D5G8L8"/>
<evidence type="ECO:0000313" key="2">
    <source>
        <dbReference type="EMBL" id="CAZ80861.1"/>
    </source>
</evidence>
<dbReference type="EMBL" id="FN430047">
    <property type="protein sequence ID" value="CAZ80861.1"/>
    <property type="molecule type" value="Genomic_DNA"/>
</dbReference>
<dbReference type="STRING" id="656061.D5G8L8"/>
<feature type="region of interest" description="Disordered" evidence="1">
    <location>
        <begin position="1"/>
        <end position="87"/>
    </location>
</feature>
<dbReference type="InParanoid" id="D5G8L8"/>
<feature type="compositionally biased region" description="Acidic residues" evidence="1">
    <location>
        <begin position="1"/>
        <end position="10"/>
    </location>
</feature>
<dbReference type="RefSeq" id="XP_002836670.1">
    <property type="nucleotide sequence ID" value="XM_002836624.1"/>
</dbReference>